<evidence type="ECO:0000313" key="11">
    <source>
        <dbReference type="EMBL" id="AZS28144.1"/>
    </source>
</evidence>
<dbReference type="Gene3D" id="1.20.120.140">
    <property type="entry name" value="Signal recognition particle SRP54, nucleotide-binding domain"/>
    <property type="match status" value="1"/>
</dbReference>
<dbReference type="GO" id="GO:0005737">
    <property type="term" value="C:cytoplasm"/>
    <property type="evidence" value="ECO:0007669"/>
    <property type="project" value="UniProtKB-SubCell"/>
</dbReference>
<dbReference type="GO" id="GO:0006614">
    <property type="term" value="P:SRP-dependent cotranslational protein targeting to membrane"/>
    <property type="evidence" value="ECO:0007669"/>
    <property type="project" value="InterPro"/>
</dbReference>
<dbReference type="GO" id="GO:0005047">
    <property type="term" value="F:signal recognition particle binding"/>
    <property type="evidence" value="ECO:0007669"/>
    <property type="project" value="TreeGrafter"/>
</dbReference>
<keyword evidence="2 9" id="KW-0963">Cytoplasm</keyword>
<dbReference type="EMBL" id="CP032819">
    <property type="protein sequence ID" value="AZS28144.1"/>
    <property type="molecule type" value="Genomic_DNA"/>
</dbReference>
<dbReference type="InterPro" id="IPR003593">
    <property type="entry name" value="AAA+_ATPase"/>
</dbReference>
<proteinExistence type="inferred from homology"/>
<dbReference type="HAMAP" id="MF_00920">
    <property type="entry name" value="FtsY"/>
    <property type="match status" value="1"/>
</dbReference>
<sequence>MALFGLFNKKKKESLDKGLEKTKESVFKKLSRAIVGKSKVDDEVLDNLEEVLISSDVGVDTTLRIIERIEERVQRDKYVGTDELNRVLKEEIVDLLKENNSTDYDALTLPEGHGPYVIMVVGVNGVGKTTTIGKLAHKFKEAGKSVILGAADTFRAAAVDQLVIWAERVGVPIVKQGMGADPASVAFDTLSKAKAENADVVLIDTAGRLHNKINLMNELTKIKKVMQKVIPDAPHEILLVLDGSTGQNAYEQAKQFTLATEVNALAITKLDGTAKGGVVIGISDQFKIPVKYIGIGEKIDDLQVFNREEFVDSLFN</sequence>
<evidence type="ECO:0000259" key="10">
    <source>
        <dbReference type="PROSITE" id="PS00300"/>
    </source>
</evidence>
<evidence type="ECO:0000256" key="8">
    <source>
        <dbReference type="ARBA" id="ARBA00048027"/>
    </source>
</evidence>
<evidence type="ECO:0000256" key="9">
    <source>
        <dbReference type="HAMAP-Rule" id="MF_00920"/>
    </source>
</evidence>
<keyword evidence="7 9" id="KW-0675">Receptor</keyword>
<name>A0A3S9VNL1_9BACT</name>
<dbReference type="RefSeq" id="WP_106624318.1">
    <property type="nucleotide sequence ID" value="NZ_CP032819.1"/>
</dbReference>
<evidence type="ECO:0000256" key="3">
    <source>
        <dbReference type="ARBA" id="ARBA00022741"/>
    </source>
</evidence>
<organism evidence="11 12">
    <name type="scientific">Butyricimonas faecalis</name>
    <dbReference type="NCBI Taxonomy" id="2093856"/>
    <lineage>
        <taxon>Bacteria</taxon>
        <taxon>Pseudomonadati</taxon>
        <taxon>Bacteroidota</taxon>
        <taxon>Bacteroidia</taxon>
        <taxon>Bacteroidales</taxon>
        <taxon>Odoribacteraceae</taxon>
        <taxon>Butyricimonas</taxon>
    </lineage>
</organism>
<dbReference type="SMART" id="SM00382">
    <property type="entry name" value="AAA"/>
    <property type="match status" value="1"/>
</dbReference>
<dbReference type="InterPro" id="IPR000897">
    <property type="entry name" value="SRP54_GTPase_dom"/>
</dbReference>
<dbReference type="InterPro" id="IPR036225">
    <property type="entry name" value="SRP/SRP_N"/>
</dbReference>
<dbReference type="FunFam" id="3.40.50.300:FF:000053">
    <property type="entry name" value="Signal recognition particle receptor FtsY"/>
    <property type="match status" value="1"/>
</dbReference>
<dbReference type="CDD" id="cd17874">
    <property type="entry name" value="FtsY"/>
    <property type="match status" value="1"/>
</dbReference>
<dbReference type="InterPro" id="IPR027417">
    <property type="entry name" value="P-loop_NTPase"/>
</dbReference>
<dbReference type="Gene3D" id="3.40.50.300">
    <property type="entry name" value="P-loop containing nucleotide triphosphate hydrolases"/>
    <property type="match status" value="1"/>
</dbReference>
<dbReference type="GO" id="GO:0005525">
    <property type="term" value="F:GTP binding"/>
    <property type="evidence" value="ECO:0007669"/>
    <property type="project" value="UniProtKB-UniRule"/>
</dbReference>
<dbReference type="OrthoDB" id="9804720at2"/>
<evidence type="ECO:0000256" key="2">
    <source>
        <dbReference type="ARBA" id="ARBA00022490"/>
    </source>
</evidence>
<feature type="binding site" evidence="9">
    <location>
        <begin position="122"/>
        <end position="129"/>
    </location>
    <ligand>
        <name>GTP</name>
        <dbReference type="ChEBI" id="CHEBI:37565"/>
    </ligand>
</feature>
<dbReference type="InterPro" id="IPR042101">
    <property type="entry name" value="SRP54_N_sf"/>
</dbReference>
<dbReference type="Proteomes" id="UP000270673">
    <property type="component" value="Chromosome"/>
</dbReference>
<dbReference type="PANTHER" id="PTHR43134:SF1">
    <property type="entry name" value="SIGNAL RECOGNITION PARTICLE RECEPTOR SUBUNIT ALPHA"/>
    <property type="match status" value="1"/>
</dbReference>
<feature type="domain" description="SRP54-type proteins GTP-binding" evidence="10">
    <location>
        <begin position="289"/>
        <end position="302"/>
    </location>
</feature>
<comment type="catalytic activity">
    <reaction evidence="8 9">
        <text>GTP + H2O = GDP + phosphate + H(+)</text>
        <dbReference type="Rhea" id="RHEA:19669"/>
        <dbReference type="ChEBI" id="CHEBI:15377"/>
        <dbReference type="ChEBI" id="CHEBI:15378"/>
        <dbReference type="ChEBI" id="CHEBI:37565"/>
        <dbReference type="ChEBI" id="CHEBI:43474"/>
        <dbReference type="ChEBI" id="CHEBI:58189"/>
        <dbReference type="EC" id="3.6.5.4"/>
    </reaction>
</comment>
<dbReference type="KEGG" id="buy:D8S85_00330"/>
<comment type="subcellular location">
    <subcellularLocation>
        <location evidence="9">Cell membrane</location>
        <topology evidence="9">Peripheral membrane protein</topology>
        <orientation evidence="9">Cytoplasmic side</orientation>
    </subcellularLocation>
    <subcellularLocation>
        <location evidence="9">Cytoplasm</location>
    </subcellularLocation>
</comment>
<keyword evidence="5 9" id="KW-0342">GTP-binding</keyword>
<dbReference type="SMART" id="SM00962">
    <property type="entry name" value="SRP54"/>
    <property type="match status" value="1"/>
</dbReference>
<dbReference type="GO" id="GO:0003924">
    <property type="term" value="F:GTPase activity"/>
    <property type="evidence" value="ECO:0007669"/>
    <property type="project" value="UniProtKB-UniRule"/>
</dbReference>
<evidence type="ECO:0000256" key="4">
    <source>
        <dbReference type="ARBA" id="ARBA00022801"/>
    </source>
</evidence>
<evidence type="ECO:0000313" key="12">
    <source>
        <dbReference type="Proteomes" id="UP000270673"/>
    </source>
</evidence>
<evidence type="ECO:0000256" key="5">
    <source>
        <dbReference type="ARBA" id="ARBA00023134"/>
    </source>
</evidence>
<dbReference type="SMART" id="SM00963">
    <property type="entry name" value="SRP54_N"/>
    <property type="match status" value="1"/>
</dbReference>
<gene>
    <name evidence="9 11" type="primary">ftsY</name>
    <name evidence="11" type="ORF">D8S85_00330</name>
</gene>
<dbReference type="Pfam" id="PF00448">
    <property type="entry name" value="SRP54"/>
    <property type="match status" value="1"/>
</dbReference>
<feature type="binding site" evidence="9">
    <location>
        <begin position="204"/>
        <end position="208"/>
    </location>
    <ligand>
        <name>GTP</name>
        <dbReference type="ChEBI" id="CHEBI:37565"/>
    </ligand>
</feature>
<evidence type="ECO:0000256" key="6">
    <source>
        <dbReference type="ARBA" id="ARBA00023136"/>
    </source>
</evidence>
<feature type="binding site" evidence="9">
    <location>
        <begin position="268"/>
        <end position="271"/>
    </location>
    <ligand>
        <name>GTP</name>
        <dbReference type="ChEBI" id="CHEBI:37565"/>
    </ligand>
</feature>
<dbReference type="GO" id="GO:0005886">
    <property type="term" value="C:plasma membrane"/>
    <property type="evidence" value="ECO:0007669"/>
    <property type="project" value="UniProtKB-SubCell"/>
</dbReference>
<comment type="function">
    <text evidence="9">Involved in targeting and insertion of nascent membrane proteins into the cytoplasmic membrane. Acts as a receptor for the complex formed by the signal recognition particle (SRP) and the ribosome-nascent chain (RNC).</text>
</comment>
<dbReference type="InterPro" id="IPR004390">
    <property type="entry name" value="SR_rcpt_FtsY"/>
</dbReference>
<protein>
    <recommendedName>
        <fullName evidence="9">Signal recognition particle receptor FtsY</fullName>
        <shortName evidence="9">SRP receptor</shortName>
        <ecNumber evidence="9">3.6.5.4</ecNumber>
    </recommendedName>
</protein>
<evidence type="ECO:0000256" key="7">
    <source>
        <dbReference type="ARBA" id="ARBA00023170"/>
    </source>
</evidence>
<keyword evidence="6 9" id="KW-0472">Membrane</keyword>
<reference evidence="11 12" key="1">
    <citation type="submission" date="2018-10" db="EMBL/GenBank/DDBJ databases">
        <title>Butyricimonas faecalis sp. nov., isolated from human faeces and emended description of the genus Butyricimonas.</title>
        <authorList>
            <person name="Le Roy T."/>
            <person name="Van der Smissen P."/>
            <person name="Paquot A."/>
            <person name="Delzenne N."/>
            <person name="Muccioli G."/>
            <person name="Collet J.-F."/>
            <person name="Cani P.D."/>
        </authorList>
    </citation>
    <scope>NUCLEOTIDE SEQUENCE [LARGE SCALE GENOMIC DNA]</scope>
    <source>
        <strain evidence="11 12">H184</strain>
    </source>
</reference>
<comment type="similarity">
    <text evidence="9">Belongs to the GTP-binding SRP family. FtsY subfamily.</text>
</comment>
<dbReference type="NCBIfam" id="TIGR00064">
    <property type="entry name" value="ftsY"/>
    <property type="match status" value="1"/>
</dbReference>
<accession>A0A3S9VNL1</accession>
<keyword evidence="1 9" id="KW-1003">Cell membrane</keyword>
<comment type="subunit">
    <text evidence="9">Part of the signal recognition particle protein translocation system, which is composed of SRP and FtsY.</text>
</comment>
<dbReference type="FunFam" id="1.20.120.140:FF:000008">
    <property type="entry name" value="Signal recognition particle receptor FtsY"/>
    <property type="match status" value="1"/>
</dbReference>
<dbReference type="InterPro" id="IPR013822">
    <property type="entry name" value="Signal_recog_particl_SRP54_hlx"/>
</dbReference>
<keyword evidence="3 9" id="KW-0547">Nucleotide-binding</keyword>
<dbReference type="AlphaFoldDB" id="A0A3S9VNL1"/>
<dbReference type="SUPFAM" id="SSF47364">
    <property type="entry name" value="Domain of the SRP/SRP receptor G-proteins"/>
    <property type="match status" value="1"/>
</dbReference>
<dbReference type="SUPFAM" id="SSF52540">
    <property type="entry name" value="P-loop containing nucleoside triphosphate hydrolases"/>
    <property type="match status" value="1"/>
</dbReference>
<dbReference type="Pfam" id="PF02881">
    <property type="entry name" value="SRP54_N"/>
    <property type="match status" value="1"/>
</dbReference>
<dbReference type="PANTHER" id="PTHR43134">
    <property type="entry name" value="SIGNAL RECOGNITION PARTICLE RECEPTOR SUBUNIT ALPHA"/>
    <property type="match status" value="1"/>
</dbReference>
<evidence type="ECO:0000256" key="1">
    <source>
        <dbReference type="ARBA" id="ARBA00022475"/>
    </source>
</evidence>
<keyword evidence="4 9" id="KW-0378">Hydrolase</keyword>
<keyword evidence="12" id="KW-1185">Reference proteome</keyword>
<dbReference type="PROSITE" id="PS00300">
    <property type="entry name" value="SRP54"/>
    <property type="match status" value="1"/>
</dbReference>
<dbReference type="EC" id="3.6.5.4" evidence="9"/>